<evidence type="ECO:0000313" key="2">
    <source>
        <dbReference type="EMBL" id="VDD87734.1"/>
    </source>
</evidence>
<gene>
    <name evidence="2" type="ORF">EVEC_LOCUS2877</name>
</gene>
<keyword evidence="3" id="KW-1185">Reference proteome</keyword>
<evidence type="ECO:0000256" key="1">
    <source>
        <dbReference type="SAM" id="SignalP"/>
    </source>
</evidence>
<reference evidence="2 3" key="2">
    <citation type="submission" date="2018-10" db="EMBL/GenBank/DDBJ databases">
        <authorList>
            <consortium name="Pathogen Informatics"/>
        </authorList>
    </citation>
    <scope>NUCLEOTIDE SEQUENCE [LARGE SCALE GENOMIC DNA]</scope>
</reference>
<keyword evidence="1" id="KW-0732">Signal</keyword>
<feature type="chain" id="PRO_5043122568" evidence="1">
    <location>
        <begin position="26"/>
        <end position="238"/>
    </location>
</feature>
<dbReference type="OrthoDB" id="5870079at2759"/>
<evidence type="ECO:0000313" key="3">
    <source>
        <dbReference type="Proteomes" id="UP000274131"/>
    </source>
</evidence>
<dbReference type="STRING" id="51028.A0A0N4UZV2"/>
<sequence>MQAYIPIYAFHLVLVSVRCCQPKCADEECYAVNHVVQSSNEPHASHYHYYPESGSHGSSREEARLLQPDNNVKSNDHLPSLLRFSKVPADDQQIEIPQNVDQQPKIEQAMPETVKTKKECSRTIRNQKDLEACTVTASFNNRADLAIHGNLTCTFDLNANCKFYSAPEEPIQWKNGHFIASYAELAESLGELVGRPHGKYPDGSFIYVTAQEHQSDTGNAVLRADIPCQIGDGRLRFE</sequence>
<accession>A0A0N4UZV2</accession>
<reference evidence="4" key="1">
    <citation type="submission" date="2017-02" db="UniProtKB">
        <authorList>
            <consortium name="WormBaseParasite"/>
        </authorList>
    </citation>
    <scope>IDENTIFICATION</scope>
</reference>
<proteinExistence type="predicted"/>
<dbReference type="WBParaSite" id="EVEC_0000316901-mRNA-1">
    <property type="protein sequence ID" value="EVEC_0000316901-mRNA-1"/>
    <property type="gene ID" value="EVEC_0000316901"/>
</dbReference>
<name>A0A0N4UZV2_ENTVE</name>
<organism evidence="4">
    <name type="scientific">Enterobius vermicularis</name>
    <name type="common">Human pinworm</name>
    <dbReference type="NCBI Taxonomy" id="51028"/>
    <lineage>
        <taxon>Eukaryota</taxon>
        <taxon>Metazoa</taxon>
        <taxon>Ecdysozoa</taxon>
        <taxon>Nematoda</taxon>
        <taxon>Chromadorea</taxon>
        <taxon>Rhabditida</taxon>
        <taxon>Spirurina</taxon>
        <taxon>Oxyuridomorpha</taxon>
        <taxon>Oxyuroidea</taxon>
        <taxon>Oxyuridae</taxon>
        <taxon>Enterobius</taxon>
    </lineage>
</organism>
<dbReference type="Proteomes" id="UP000274131">
    <property type="component" value="Unassembled WGS sequence"/>
</dbReference>
<protein>
    <submittedName>
        <fullName evidence="4">Ground-like domain-containing protein</fullName>
    </submittedName>
</protein>
<dbReference type="EMBL" id="UXUI01007464">
    <property type="protein sequence ID" value="VDD87734.1"/>
    <property type="molecule type" value="Genomic_DNA"/>
</dbReference>
<feature type="signal peptide" evidence="1">
    <location>
        <begin position="1"/>
        <end position="25"/>
    </location>
</feature>
<dbReference type="AlphaFoldDB" id="A0A0N4UZV2"/>
<evidence type="ECO:0000313" key="4">
    <source>
        <dbReference type="WBParaSite" id="EVEC_0000316901-mRNA-1"/>
    </source>
</evidence>